<comment type="caution">
    <text evidence="2">The sequence shown here is derived from an EMBL/GenBank/DDBJ whole genome shotgun (WGS) entry which is preliminary data.</text>
</comment>
<protein>
    <recommendedName>
        <fullName evidence="1">F-box domain-containing protein</fullName>
    </recommendedName>
</protein>
<evidence type="ECO:0000313" key="2">
    <source>
        <dbReference type="EMBL" id="KAK7398428.1"/>
    </source>
</evidence>
<dbReference type="EMBL" id="JAZAVJ010000337">
    <property type="protein sequence ID" value="KAK7398428.1"/>
    <property type="molecule type" value="Genomic_DNA"/>
</dbReference>
<dbReference type="SUPFAM" id="SSF52047">
    <property type="entry name" value="RNI-like"/>
    <property type="match status" value="1"/>
</dbReference>
<feature type="domain" description="F-box" evidence="1">
    <location>
        <begin position="17"/>
        <end position="62"/>
    </location>
</feature>
<name>A0ABR1GJJ2_9HYPO</name>
<gene>
    <name evidence="2" type="ORF">QQX98_012179</name>
</gene>
<evidence type="ECO:0000313" key="3">
    <source>
        <dbReference type="Proteomes" id="UP001498476"/>
    </source>
</evidence>
<reference evidence="2 3" key="1">
    <citation type="journal article" date="2025" name="Microbiol. Resour. Announc.">
        <title>Draft genome sequences for Neonectria magnoliae and Neonectria punicea, canker pathogens of Liriodendron tulipifera and Acer saccharum in West Virginia.</title>
        <authorList>
            <person name="Petronek H.M."/>
            <person name="Kasson M.T."/>
            <person name="Metheny A.M."/>
            <person name="Stauder C.M."/>
            <person name="Lovett B."/>
            <person name="Lynch S.C."/>
            <person name="Garnas J.R."/>
            <person name="Kasson L.R."/>
            <person name="Stajich J.E."/>
        </authorList>
    </citation>
    <scope>NUCLEOTIDE SEQUENCE [LARGE SCALE GENOMIC DNA]</scope>
    <source>
        <strain evidence="2 3">NRRL 64653</strain>
    </source>
</reference>
<proteinExistence type="predicted"/>
<dbReference type="Gene3D" id="3.80.10.10">
    <property type="entry name" value="Ribonuclease Inhibitor"/>
    <property type="match status" value="1"/>
</dbReference>
<dbReference type="Pfam" id="PF12937">
    <property type="entry name" value="F-box-like"/>
    <property type="match status" value="1"/>
</dbReference>
<evidence type="ECO:0000259" key="1">
    <source>
        <dbReference type="Pfam" id="PF12937"/>
    </source>
</evidence>
<keyword evidence="3" id="KW-1185">Reference proteome</keyword>
<dbReference type="Proteomes" id="UP001498476">
    <property type="component" value="Unassembled WGS sequence"/>
</dbReference>
<sequence>MPSVTDHTRSKSDGLSRFPDQVLVQIFEAVASLSKRDLCHVSRLNKRYHVLADAVLYKTVHFLTPELHLIFSESLKRRPRRGSAIYEAKLAYPASELSRLAVQAPNGPNGRDTPWPFDGLSRTISTMSNLETLDVAVPDTLLHGIGKLFDSPFDLACLKSCTLFYQTEDDQYWDLQENIHIFAHPTLETLVIRRAKLDHRGFDLIERPHETALSKLHLIECDINDDALSDLLVFPRALKEFVMTQTEDPSPELEESSDSIRDYVIALDSASHSLETVTIDFPLLQTSRPLALRGFTALKTLRINWDHQLFGKTSKKPRLQSVGLPPELETLEFFNKLGTDDEVTELFVHAIENLDITARKLSRLIVSEGEGDDIIPREIEEACKLKEHLELDIIGRMDTVPVQGNFTGDDTEGNE</sequence>
<dbReference type="InterPro" id="IPR001810">
    <property type="entry name" value="F-box_dom"/>
</dbReference>
<dbReference type="InterPro" id="IPR032675">
    <property type="entry name" value="LRR_dom_sf"/>
</dbReference>
<organism evidence="2 3">
    <name type="scientific">Neonectria punicea</name>
    <dbReference type="NCBI Taxonomy" id="979145"/>
    <lineage>
        <taxon>Eukaryota</taxon>
        <taxon>Fungi</taxon>
        <taxon>Dikarya</taxon>
        <taxon>Ascomycota</taxon>
        <taxon>Pezizomycotina</taxon>
        <taxon>Sordariomycetes</taxon>
        <taxon>Hypocreomycetidae</taxon>
        <taxon>Hypocreales</taxon>
        <taxon>Nectriaceae</taxon>
        <taxon>Neonectria</taxon>
    </lineage>
</organism>
<accession>A0ABR1GJJ2</accession>